<evidence type="ECO:0000256" key="8">
    <source>
        <dbReference type="ARBA" id="ARBA00022679"/>
    </source>
</evidence>
<gene>
    <name evidence="13" type="primary">pgk</name>
    <name evidence="17" type="ORF">OG626_28300</name>
</gene>
<comment type="subcellular location">
    <subcellularLocation>
        <location evidence="13">Cytoplasm</location>
    </subcellularLocation>
</comment>
<feature type="binding site" evidence="14">
    <location>
        <position position="37"/>
    </location>
    <ligand>
        <name>(2R)-3-phosphoglycerate</name>
        <dbReference type="ChEBI" id="CHEBI:58272"/>
    </ligand>
</feature>
<evidence type="ECO:0000256" key="13">
    <source>
        <dbReference type="HAMAP-Rule" id="MF_00145"/>
    </source>
</evidence>
<keyword evidence="12 13" id="KW-0324">Glycolysis</keyword>
<dbReference type="EMBL" id="CP109535">
    <property type="protein sequence ID" value="WTY98524.1"/>
    <property type="molecule type" value="Genomic_DNA"/>
</dbReference>
<dbReference type="Gene3D" id="3.40.50.1260">
    <property type="entry name" value="Phosphoglycerate kinase, N-terminal domain"/>
    <property type="match status" value="2"/>
</dbReference>
<evidence type="ECO:0000256" key="11">
    <source>
        <dbReference type="ARBA" id="ARBA00022840"/>
    </source>
</evidence>
<feature type="binding site" evidence="13 14">
    <location>
        <begin position="22"/>
        <end position="24"/>
    </location>
    <ligand>
        <name>substrate</name>
    </ligand>
</feature>
<dbReference type="InterPro" id="IPR015824">
    <property type="entry name" value="Phosphoglycerate_kinase_N"/>
</dbReference>
<feature type="binding site" evidence="13 15">
    <location>
        <position position="302"/>
    </location>
    <ligand>
        <name>ATP</name>
        <dbReference type="ChEBI" id="CHEBI:30616"/>
    </ligand>
</feature>
<keyword evidence="11 13" id="KW-0067">ATP-binding</keyword>
<evidence type="ECO:0000256" key="10">
    <source>
        <dbReference type="ARBA" id="ARBA00022777"/>
    </source>
</evidence>
<keyword evidence="10 13" id="KW-0418">Kinase</keyword>
<evidence type="ECO:0000256" key="5">
    <source>
        <dbReference type="ARBA" id="ARBA00013061"/>
    </source>
</evidence>
<dbReference type="PRINTS" id="PR00477">
    <property type="entry name" value="PHGLYCKINASE"/>
</dbReference>
<dbReference type="SUPFAM" id="SSF53748">
    <property type="entry name" value="Phosphoglycerate kinase"/>
    <property type="match status" value="1"/>
</dbReference>
<feature type="binding site" evidence="13 15">
    <location>
        <begin position="359"/>
        <end position="362"/>
    </location>
    <ligand>
        <name>ATP</name>
        <dbReference type="ChEBI" id="CHEBI:30616"/>
    </ligand>
</feature>
<dbReference type="PIRSF" id="PIRSF000724">
    <property type="entry name" value="Pgk"/>
    <property type="match status" value="1"/>
</dbReference>
<organism evidence="17">
    <name type="scientific">Streptomyces sp. NBC_01401</name>
    <dbReference type="NCBI Taxonomy" id="2903854"/>
    <lineage>
        <taxon>Bacteria</taxon>
        <taxon>Bacillati</taxon>
        <taxon>Actinomycetota</taxon>
        <taxon>Actinomycetes</taxon>
        <taxon>Kitasatosporales</taxon>
        <taxon>Streptomycetaceae</taxon>
        <taxon>Streptomyces</taxon>
    </lineage>
</organism>
<evidence type="ECO:0000256" key="3">
    <source>
        <dbReference type="ARBA" id="ARBA00008982"/>
    </source>
</evidence>
<dbReference type="GO" id="GO:0005524">
    <property type="term" value="F:ATP binding"/>
    <property type="evidence" value="ECO:0007669"/>
    <property type="project" value="UniProtKB-KW"/>
</dbReference>
<dbReference type="PANTHER" id="PTHR11406:SF23">
    <property type="entry name" value="PHOSPHOGLYCERATE KINASE 1, CHLOROPLASTIC-RELATED"/>
    <property type="match status" value="1"/>
</dbReference>
<feature type="binding site" evidence="13 14">
    <location>
        <begin position="60"/>
        <end position="63"/>
    </location>
    <ligand>
        <name>substrate</name>
    </ligand>
</feature>
<dbReference type="InterPro" id="IPR036043">
    <property type="entry name" value="Phosphoglycerate_kinase_sf"/>
</dbReference>
<protein>
    <recommendedName>
        <fullName evidence="6 13">Phosphoglycerate kinase</fullName>
        <ecNumber evidence="5 13">2.7.2.3</ecNumber>
    </recommendedName>
</protein>
<dbReference type="AlphaFoldDB" id="A0AAU3GZ25"/>
<dbReference type="FunFam" id="3.40.50.1260:FF:000006">
    <property type="entry name" value="Phosphoglycerate kinase"/>
    <property type="match status" value="1"/>
</dbReference>
<feature type="binding site" evidence="13 15">
    <location>
        <position position="206"/>
    </location>
    <ligand>
        <name>ATP</name>
        <dbReference type="ChEBI" id="CHEBI:30616"/>
    </ligand>
</feature>
<dbReference type="GO" id="GO:0005829">
    <property type="term" value="C:cytosol"/>
    <property type="evidence" value="ECO:0007669"/>
    <property type="project" value="TreeGrafter"/>
</dbReference>
<feature type="binding site" evidence="13 15">
    <location>
        <position position="333"/>
    </location>
    <ligand>
        <name>ATP</name>
        <dbReference type="ChEBI" id="CHEBI:30616"/>
    </ligand>
</feature>
<dbReference type="HAMAP" id="MF_00145">
    <property type="entry name" value="Phosphoglyc_kinase"/>
    <property type="match status" value="1"/>
</dbReference>
<dbReference type="FunFam" id="3.40.50.1260:FF:000031">
    <property type="entry name" value="Phosphoglycerate kinase 1"/>
    <property type="match status" value="1"/>
</dbReference>
<dbReference type="InterPro" id="IPR001576">
    <property type="entry name" value="Phosphoglycerate_kinase"/>
</dbReference>
<dbReference type="Pfam" id="PF00162">
    <property type="entry name" value="PGK"/>
    <property type="match status" value="1"/>
</dbReference>
<dbReference type="EC" id="2.7.2.3" evidence="5 13"/>
<dbReference type="PROSITE" id="PS00111">
    <property type="entry name" value="PGLYCERATE_KINASE"/>
    <property type="match status" value="1"/>
</dbReference>
<evidence type="ECO:0000256" key="9">
    <source>
        <dbReference type="ARBA" id="ARBA00022741"/>
    </source>
</evidence>
<dbReference type="GO" id="GO:0006094">
    <property type="term" value="P:gluconeogenesis"/>
    <property type="evidence" value="ECO:0007669"/>
    <property type="project" value="TreeGrafter"/>
</dbReference>
<evidence type="ECO:0000256" key="6">
    <source>
        <dbReference type="ARBA" id="ARBA00016471"/>
    </source>
</evidence>
<evidence type="ECO:0000256" key="14">
    <source>
        <dbReference type="PIRSR" id="PIRSR000724-1"/>
    </source>
</evidence>
<evidence type="ECO:0000313" key="17">
    <source>
        <dbReference type="EMBL" id="WTY98524.1"/>
    </source>
</evidence>
<reference evidence="17" key="1">
    <citation type="submission" date="2022-10" db="EMBL/GenBank/DDBJ databases">
        <title>The complete genomes of actinobacterial strains from the NBC collection.</title>
        <authorList>
            <person name="Joergensen T.S."/>
            <person name="Alvarez Arevalo M."/>
            <person name="Sterndorff E.B."/>
            <person name="Faurdal D."/>
            <person name="Vuksanovic O."/>
            <person name="Mourched A.-S."/>
            <person name="Charusanti P."/>
            <person name="Shaw S."/>
            <person name="Blin K."/>
            <person name="Weber T."/>
        </authorList>
    </citation>
    <scope>NUCLEOTIDE SEQUENCE</scope>
    <source>
        <strain evidence="17">NBC_01401</strain>
    </source>
</reference>
<feature type="binding site" evidence="14">
    <location>
        <position position="156"/>
    </location>
    <ligand>
        <name>(2R)-3-phosphoglycerate</name>
        <dbReference type="ChEBI" id="CHEBI:58272"/>
    </ligand>
</feature>
<feature type="binding site" evidence="13">
    <location>
        <position position="37"/>
    </location>
    <ligand>
        <name>substrate</name>
    </ligand>
</feature>
<comment type="subunit">
    <text evidence="4 13">Monomer.</text>
</comment>
<dbReference type="GO" id="GO:0006096">
    <property type="term" value="P:glycolytic process"/>
    <property type="evidence" value="ECO:0007669"/>
    <property type="project" value="UniProtKB-UniRule"/>
</dbReference>
<dbReference type="InterPro" id="IPR015911">
    <property type="entry name" value="Phosphoglycerate_kinase_CS"/>
</dbReference>
<keyword evidence="9 13" id="KW-0547">Nucleotide-binding</keyword>
<sequence length="403" mass="41776">MKTIDELLAEGVAGKRVFVRADLNVPLDGTTITDDGRIRAVQPTVARLAAAGARVIVASHLGRPKGAPDPAFSLAPAAARLGELLGTEVAFATDTVGESARATVAALTDGQVAVIENLRFNAGETSKDDAERGAFADRLAELADVYVGDGFGAVHRKHASVYDLPARLPHAAGGLIATEVGVLKKLTEDVTRPYVVVLGGSKVSDKLGVIDHLLEKADRILIGGGMAYTFLKAQGHEVGSSLLQEDQIPAVLGYLERAKEKGVEFVLPVDVVVSEQFPDLKAKTPGHPATVAADAIPAGVMGLDNGPETNKLYASKLADAATVFWNGPMGVFEHPDYAEGTRAVAQALIDSDAFTVVGGGDSAAAVRILGFDENAFGHISTGGGASLEYLEGKTLPGLAALED</sequence>
<feature type="binding site" evidence="14">
    <location>
        <position position="119"/>
    </location>
    <ligand>
        <name>(2R)-3-phosphoglycerate</name>
        <dbReference type="ChEBI" id="CHEBI:58272"/>
    </ligand>
</feature>
<dbReference type="GO" id="GO:0004618">
    <property type="term" value="F:phosphoglycerate kinase activity"/>
    <property type="evidence" value="ECO:0007669"/>
    <property type="project" value="UniProtKB-UniRule"/>
</dbReference>
<keyword evidence="7 13" id="KW-0963">Cytoplasm</keyword>
<comment type="catalytic activity">
    <reaction evidence="1 13 16">
        <text>(2R)-3-phosphoglycerate + ATP = (2R)-3-phospho-glyceroyl phosphate + ADP</text>
        <dbReference type="Rhea" id="RHEA:14801"/>
        <dbReference type="ChEBI" id="CHEBI:30616"/>
        <dbReference type="ChEBI" id="CHEBI:57604"/>
        <dbReference type="ChEBI" id="CHEBI:58272"/>
        <dbReference type="ChEBI" id="CHEBI:456216"/>
        <dbReference type="EC" id="2.7.2.3"/>
    </reaction>
</comment>
<name>A0AAU3GZ25_9ACTN</name>
<comment type="similarity">
    <text evidence="3 13 16">Belongs to the phosphoglycerate kinase family.</text>
</comment>
<dbReference type="PANTHER" id="PTHR11406">
    <property type="entry name" value="PHOSPHOGLYCERATE KINASE"/>
    <property type="match status" value="1"/>
</dbReference>
<accession>A0AAU3GZ25</accession>
<keyword evidence="8 13" id="KW-0808">Transferase</keyword>
<evidence type="ECO:0000256" key="1">
    <source>
        <dbReference type="ARBA" id="ARBA00000642"/>
    </source>
</evidence>
<evidence type="ECO:0000256" key="2">
    <source>
        <dbReference type="ARBA" id="ARBA00004838"/>
    </source>
</evidence>
<evidence type="ECO:0000256" key="4">
    <source>
        <dbReference type="ARBA" id="ARBA00011245"/>
    </source>
</evidence>
<evidence type="ECO:0000256" key="16">
    <source>
        <dbReference type="RuleBase" id="RU000532"/>
    </source>
</evidence>
<feature type="binding site" evidence="13">
    <location>
        <position position="119"/>
    </location>
    <ligand>
        <name>substrate</name>
    </ligand>
</feature>
<evidence type="ECO:0000256" key="15">
    <source>
        <dbReference type="PIRSR" id="PIRSR000724-2"/>
    </source>
</evidence>
<dbReference type="GO" id="GO:0043531">
    <property type="term" value="F:ADP binding"/>
    <property type="evidence" value="ECO:0007669"/>
    <property type="project" value="TreeGrafter"/>
</dbReference>
<evidence type="ECO:0000256" key="12">
    <source>
        <dbReference type="ARBA" id="ARBA00023152"/>
    </source>
</evidence>
<feature type="binding site" evidence="13">
    <location>
        <position position="156"/>
    </location>
    <ligand>
        <name>substrate</name>
    </ligand>
</feature>
<comment type="pathway">
    <text evidence="2 13">Carbohydrate degradation; glycolysis; pyruvate from D-glyceraldehyde 3-phosphate: step 2/5.</text>
</comment>
<evidence type="ECO:0000256" key="7">
    <source>
        <dbReference type="ARBA" id="ARBA00022490"/>
    </source>
</evidence>
<proteinExistence type="inferred from homology"/>